<dbReference type="OMA" id="NSIKWKW"/>
<name>A0A7T6XF83_PENDI</name>
<dbReference type="Gene3D" id="3.60.10.10">
    <property type="entry name" value="Endonuclease/exonuclease/phosphatase"/>
    <property type="match status" value="1"/>
</dbReference>
<protein>
    <submittedName>
        <fullName evidence="3">Endonuclease/exonuclease/phosphatase family</fullName>
    </submittedName>
</protein>
<proteinExistence type="predicted"/>
<dbReference type="PANTHER" id="PTHR41349:SF1">
    <property type="entry name" value="PROTEIN CBG08683"/>
    <property type="match status" value="1"/>
</dbReference>
<dbReference type="SUPFAM" id="SSF56219">
    <property type="entry name" value="DNase I-like"/>
    <property type="match status" value="1"/>
</dbReference>
<dbReference type="AlphaFoldDB" id="A0A7T6XF83"/>
<dbReference type="GO" id="GO:0004519">
    <property type="term" value="F:endonuclease activity"/>
    <property type="evidence" value="ECO:0007669"/>
    <property type="project" value="UniProtKB-KW"/>
</dbReference>
<dbReference type="RefSeq" id="XP_014534569.1">
    <property type="nucleotide sequence ID" value="XM_014679083.1"/>
</dbReference>
<reference evidence="3 4" key="1">
    <citation type="submission" date="2020-08" db="EMBL/GenBank/DDBJ databases">
        <title>The completed genome sequence of the pathogenic ascomycete fungus Penicillium digitatum.</title>
        <authorList>
            <person name="Wang M."/>
        </authorList>
    </citation>
    <scope>NUCLEOTIDE SEQUENCE [LARGE SCALE GENOMIC DNA]</scope>
    <source>
        <strain evidence="3 4">PdW03</strain>
    </source>
</reference>
<dbReference type="Proteomes" id="UP000595662">
    <property type="component" value="Chromosome 1"/>
</dbReference>
<dbReference type="InterPro" id="IPR005135">
    <property type="entry name" value="Endo/exonuclease/phosphatase"/>
</dbReference>
<dbReference type="GO" id="GO:0004527">
    <property type="term" value="F:exonuclease activity"/>
    <property type="evidence" value="ECO:0007669"/>
    <property type="project" value="UniProtKB-KW"/>
</dbReference>
<keyword evidence="3" id="KW-0255">Endonuclease</keyword>
<keyword evidence="3" id="KW-0378">Hydrolase</keyword>
<evidence type="ECO:0000313" key="3">
    <source>
        <dbReference type="EMBL" id="QQK40053.1"/>
    </source>
</evidence>
<feature type="domain" description="Endonuclease/exonuclease/phosphatase" evidence="2">
    <location>
        <begin position="244"/>
        <end position="488"/>
    </location>
</feature>
<evidence type="ECO:0000259" key="2">
    <source>
        <dbReference type="Pfam" id="PF03372"/>
    </source>
</evidence>
<keyword evidence="3" id="KW-0540">Nuclease</keyword>
<keyword evidence="1" id="KW-0732">Signal</keyword>
<keyword evidence="3" id="KW-0269">Exonuclease</keyword>
<gene>
    <name evidence="3" type="ORF">Pdw03_2907</name>
</gene>
<dbReference type="KEGG" id="pdp:PDIP_46920"/>
<dbReference type="VEuPathDB" id="FungiDB:PDIP_46920"/>
<dbReference type="Gene3D" id="2.60.40.10">
    <property type="entry name" value="Immunoglobulins"/>
    <property type="match status" value="1"/>
</dbReference>
<evidence type="ECO:0000313" key="4">
    <source>
        <dbReference type="Proteomes" id="UP000595662"/>
    </source>
</evidence>
<dbReference type="PANTHER" id="PTHR41349">
    <property type="match status" value="1"/>
</dbReference>
<dbReference type="InterPro" id="IPR013783">
    <property type="entry name" value="Ig-like_fold"/>
</dbReference>
<sequence>MKAMLFQSIFFAALSGVPLVASAALPKRGSSLELVNGPFFTFHYKTDRPSEKNWIGIYSIYGEGPGKEHSIYWDWMRESEETKRIDDTHFNWGAYKAYLLAESGYTVLAGPIDIFLSGDGPVSFNIEKFTTKNAREGEKFETRVSGLLHHAPDPNTKYSKESSDADWVSVSEDGIISGIPSGSGSSTVTIRATASDRSTATIDVTVPVVASGKPLVTELKVLSLNLWYGGTKVKDYNRKQIFAIANSGADIVGLQESTHGHATQIADALGWQSWQGVDSSIISRYPISERYGAVTETSVAVRVALDGDNNQVILHNCHPYAYPYGPYDPCFNEKDADAIMNTEKRASRARQIQNIVGAMAGALDNADKVPVLLTGDFNAPSHLDWTDATNSSHCGIGQFDWPTSKVPIDAGLIDAYRKLHPDPAADPATTWSPIYLKNDDYNGRREPMDRIDFIYYKGNLTPEKSETYMVGNPKPEPNHSDNEWPTDHKGVLVTFKISPPPNIQIHGVLSRSRPLDL</sequence>
<accession>A0A7T6XF83</accession>
<feature type="chain" id="PRO_5030759292" evidence="1">
    <location>
        <begin position="23"/>
        <end position="517"/>
    </location>
</feature>
<dbReference type="GeneID" id="26233009"/>
<evidence type="ECO:0000256" key="1">
    <source>
        <dbReference type="SAM" id="SignalP"/>
    </source>
</evidence>
<dbReference type="EMBL" id="CP060774">
    <property type="protein sequence ID" value="QQK40053.1"/>
    <property type="molecule type" value="Genomic_DNA"/>
</dbReference>
<dbReference type="Pfam" id="PF03372">
    <property type="entry name" value="Exo_endo_phos"/>
    <property type="match status" value="1"/>
</dbReference>
<feature type="signal peptide" evidence="1">
    <location>
        <begin position="1"/>
        <end position="22"/>
    </location>
</feature>
<organism evidence="3 4">
    <name type="scientific">Penicillium digitatum</name>
    <name type="common">Green mold</name>
    <dbReference type="NCBI Taxonomy" id="36651"/>
    <lineage>
        <taxon>Eukaryota</taxon>
        <taxon>Fungi</taxon>
        <taxon>Dikarya</taxon>
        <taxon>Ascomycota</taxon>
        <taxon>Pezizomycotina</taxon>
        <taxon>Eurotiomycetes</taxon>
        <taxon>Eurotiomycetidae</taxon>
        <taxon>Eurotiales</taxon>
        <taxon>Aspergillaceae</taxon>
        <taxon>Penicillium</taxon>
    </lineage>
</organism>
<dbReference type="InterPro" id="IPR036691">
    <property type="entry name" value="Endo/exonu/phosph_ase_sf"/>
</dbReference>